<dbReference type="Gene3D" id="3.30.2310.20">
    <property type="entry name" value="RelE-like"/>
    <property type="match status" value="1"/>
</dbReference>
<dbReference type="PANTHER" id="PTHR35601">
    <property type="entry name" value="TOXIN RELE"/>
    <property type="match status" value="1"/>
</dbReference>
<evidence type="ECO:0000313" key="3">
    <source>
        <dbReference type="EMBL" id="KND62369.1"/>
    </source>
</evidence>
<dbReference type="Pfam" id="PF05016">
    <property type="entry name" value="ParE_toxin"/>
    <property type="match status" value="1"/>
</dbReference>
<gene>
    <name evidence="3" type="ORF">BVER_01567</name>
</gene>
<comment type="caution">
    <text evidence="3">The sequence shown here is derived from an EMBL/GenBank/DDBJ whole genome shotgun (WGS) entry which is preliminary data.</text>
</comment>
<accession>A0A0L0MK21</accession>
<dbReference type="OrthoDB" id="9801234at2"/>
<dbReference type="RefSeq" id="WP_050451367.1">
    <property type="nucleotide sequence ID" value="NZ_LFJJ01000001.1"/>
</dbReference>
<dbReference type="SUPFAM" id="SSF143011">
    <property type="entry name" value="RelE-like"/>
    <property type="match status" value="1"/>
</dbReference>
<evidence type="ECO:0000256" key="1">
    <source>
        <dbReference type="ARBA" id="ARBA00006226"/>
    </source>
</evidence>
<organism evidence="3 4">
    <name type="scientific">Candidatus Burkholderia verschuerenii</name>
    <dbReference type="NCBI Taxonomy" id="242163"/>
    <lineage>
        <taxon>Bacteria</taxon>
        <taxon>Pseudomonadati</taxon>
        <taxon>Pseudomonadota</taxon>
        <taxon>Betaproteobacteria</taxon>
        <taxon>Burkholderiales</taxon>
        <taxon>Burkholderiaceae</taxon>
        <taxon>Burkholderia</taxon>
    </lineage>
</organism>
<evidence type="ECO:0000313" key="4">
    <source>
        <dbReference type="Proteomes" id="UP000036959"/>
    </source>
</evidence>
<dbReference type="AlphaFoldDB" id="A0A0L0MK21"/>
<protein>
    <submittedName>
        <fullName evidence="3">RelE/StbE replicon stabilization toxin</fullName>
    </submittedName>
</protein>
<dbReference type="PATRIC" id="fig|242163.4.peg.25"/>
<comment type="similarity">
    <text evidence="1">Belongs to the RelE toxin family.</text>
</comment>
<name>A0A0L0MK21_9BURK</name>
<reference evidence="4" key="1">
    <citation type="submission" date="2015-06" db="EMBL/GenBank/DDBJ databases">
        <title>Comparative genomics of Burkholderia leaf nodule symbionts.</title>
        <authorList>
            <person name="Carlier A."/>
            <person name="Eberl L."/>
            <person name="Pinto-Carbo M."/>
        </authorList>
    </citation>
    <scope>NUCLEOTIDE SEQUENCE [LARGE SCALE GENOMIC DNA]</scope>
    <source>
        <strain evidence="4">UZHbot4</strain>
    </source>
</reference>
<dbReference type="InterPro" id="IPR007712">
    <property type="entry name" value="RelE/ParE_toxin"/>
</dbReference>
<dbReference type="InterPro" id="IPR035093">
    <property type="entry name" value="RelE/ParE_toxin_dom_sf"/>
</dbReference>
<sequence length="105" mass="11731">MPYELRFVPEALEDWAQLDGSIKTLFKAGLKKRLLTPRVPGAELRSPLVDCYKIKIRGIGYRLVYLVRDGEEPADIVVLAVGRRGGGIYEAAAAVWEQGRSLEDE</sequence>
<proteinExistence type="inferred from homology"/>
<keyword evidence="4" id="KW-1185">Reference proteome</keyword>
<dbReference type="Proteomes" id="UP000036959">
    <property type="component" value="Unassembled WGS sequence"/>
</dbReference>
<evidence type="ECO:0000256" key="2">
    <source>
        <dbReference type="ARBA" id="ARBA00022649"/>
    </source>
</evidence>
<keyword evidence="2" id="KW-1277">Toxin-antitoxin system</keyword>
<dbReference type="PANTHER" id="PTHR35601:SF1">
    <property type="entry name" value="TOXIN RELE"/>
    <property type="match status" value="1"/>
</dbReference>
<dbReference type="EMBL" id="LFJJ01000001">
    <property type="protein sequence ID" value="KND62369.1"/>
    <property type="molecule type" value="Genomic_DNA"/>
</dbReference>